<sequence>MRAAPRSEALLARRFAVLGVAECASQGPRMYMYILGFATNTTFAAGRTKARTGRTCIQYESQPEDDFPTTQSTKSDLLLMENGPRCEEPSTCYQSPYCHIEPAADKCQKRLLPTHIPHALRLAHSPSSGGALLVLGQSIRSVTAASAAPPRACAFTQYIVEQAVRPSDCSSDGVSCVVFVVVNHVHLGIAWVAAGLVKAPDSHIAAAAAAAAT</sequence>
<dbReference type="GeneID" id="300573785"/>
<dbReference type="RefSeq" id="XP_073561874.1">
    <property type="nucleotide sequence ID" value="XM_073699335.1"/>
</dbReference>
<evidence type="ECO:0000313" key="1">
    <source>
        <dbReference type="EMBL" id="TFB05673.1"/>
    </source>
</evidence>
<dbReference type="Proteomes" id="UP001642720">
    <property type="component" value="Unassembled WGS sequence"/>
</dbReference>
<accession>A0ABY2HBR0</accession>
<organism evidence="1 2">
    <name type="scientific">Trichoderma ghanense</name>
    <dbReference type="NCBI Taxonomy" id="65468"/>
    <lineage>
        <taxon>Eukaryota</taxon>
        <taxon>Fungi</taxon>
        <taxon>Dikarya</taxon>
        <taxon>Ascomycota</taxon>
        <taxon>Pezizomycotina</taxon>
        <taxon>Sordariomycetes</taxon>
        <taxon>Hypocreomycetidae</taxon>
        <taxon>Hypocreales</taxon>
        <taxon>Hypocreaceae</taxon>
        <taxon>Trichoderma</taxon>
    </lineage>
</organism>
<protein>
    <submittedName>
        <fullName evidence="1">Uncharacterized protein</fullName>
    </submittedName>
</protein>
<comment type="caution">
    <text evidence="1">The sequence shown here is derived from an EMBL/GenBank/DDBJ whole genome shotgun (WGS) entry which is preliminary data.</text>
</comment>
<proteinExistence type="predicted"/>
<dbReference type="EMBL" id="PPTA01000002">
    <property type="protein sequence ID" value="TFB05673.1"/>
    <property type="molecule type" value="Genomic_DNA"/>
</dbReference>
<keyword evidence="2" id="KW-1185">Reference proteome</keyword>
<reference evidence="1 2" key="1">
    <citation type="submission" date="2018-01" db="EMBL/GenBank/DDBJ databases">
        <title>Genome characterization of the sugarcane-associated fungus Trichoderma ghanense CCMA-1212 and their application in lignocelulose bioconversion.</title>
        <authorList>
            <person name="Steindorff A.S."/>
            <person name="Mendes T.D."/>
            <person name="Vilela E.S.D."/>
            <person name="Rodrigues D.S."/>
            <person name="Formighieri E.F."/>
            <person name="Melo I.S."/>
            <person name="Favaro L.C.L."/>
        </authorList>
    </citation>
    <scope>NUCLEOTIDE SEQUENCE [LARGE SCALE GENOMIC DNA]</scope>
    <source>
        <strain evidence="1 2">CCMA-1212</strain>
    </source>
</reference>
<name>A0ABY2HBR0_9HYPO</name>
<gene>
    <name evidence="1" type="ORF">CCMA1212_001927</name>
</gene>
<evidence type="ECO:0000313" key="2">
    <source>
        <dbReference type="Proteomes" id="UP001642720"/>
    </source>
</evidence>